<dbReference type="RefSeq" id="XP_008086872.1">
    <property type="nucleotide sequence ID" value="XM_008088681.1"/>
</dbReference>
<dbReference type="EMBL" id="KE145371">
    <property type="protein sequence ID" value="EPE25553.1"/>
    <property type="molecule type" value="Genomic_DNA"/>
</dbReference>
<protein>
    <submittedName>
        <fullName evidence="2">Uncharacterized protein</fullName>
    </submittedName>
</protein>
<sequence>MAVTWDLRDTLNINPELDSFTCVIDQDSVDYGCQNLVDLEDREAMVSILDAMNMSMDHATVSKHIEELASRARCKAHQDNTSDQHPSQLDCLSAEWILLFQERWLASSRENSRKAAEEFRVYEMNQTLEQIRSMIDQEEDDEESVHENAQSQITIEIRDVPDDCPSLSSAVSPTEDTTFLRADAPIIRRGTFGDEIEDNDDCFIFGQTTAMSCGSMLEADDLKSERRPSLRVIVQSFLLPSPPETPVLSEGEVKHGGAPDNTNNDQFFRSYYEENTPASSTRAEKFEFTPLAEPLQEIPQANLLFPQLETTPPIPTRSPLRSRSANSTSSRLESAPFIPVTPPSPISPITNPSHGHSKNSSCSSMSAPFIVSRNSPCQSPTTTTPLKPYVFNMPNYSKPYSYTNTNPSPPKISSPTPTSPFSAQKRPKFLTTSYADDNYDYFTASLNLTPYAISYETLKSDGPPPRTSHSTRPSSRSASSFSLSNYDRSSMESLTYRTSHLREEWNGSDVCGLCRLARGDGACECSWAGSDVGLDSDDEEEEKGRRKSSGVRGWMKRTFTRKAKGRRATTDGTQRESERAFGVGLGLGLRRKSE</sequence>
<feature type="region of interest" description="Disordered" evidence="1">
    <location>
        <begin position="457"/>
        <end position="483"/>
    </location>
</feature>
<dbReference type="HOGENOM" id="CLU_459300_0_0_1"/>
<evidence type="ECO:0000313" key="2">
    <source>
        <dbReference type="EMBL" id="EPE25553.1"/>
    </source>
</evidence>
<evidence type="ECO:0000256" key="1">
    <source>
        <dbReference type="SAM" id="MobiDB-lite"/>
    </source>
</evidence>
<feature type="compositionally biased region" description="Low complexity" evidence="1">
    <location>
        <begin position="347"/>
        <end position="363"/>
    </location>
</feature>
<feature type="region of interest" description="Disordered" evidence="1">
    <location>
        <begin position="243"/>
        <end position="266"/>
    </location>
</feature>
<proteinExistence type="predicted"/>
<dbReference type="AlphaFoldDB" id="S3DFY5"/>
<feature type="region of interest" description="Disordered" evidence="1">
    <location>
        <begin position="534"/>
        <end position="579"/>
    </location>
</feature>
<feature type="compositionally biased region" description="Low complexity" evidence="1">
    <location>
        <begin position="467"/>
        <end position="483"/>
    </location>
</feature>
<keyword evidence="3" id="KW-1185">Reference proteome</keyword>
<feature type="compositionally biased region" description="Polar residues" evidence="1">
    <location>
        <begin position="319"/>
        <end position="332"/>
    </location>
</feature>
<reference evidence="2 3" key="1">
    <citation type="journal article" date="2013" name="BMC Genomics">
        <title>Genomics-driven discovery of the pneumocandin biosynthetic gene cluster in the fungus Glarea lozoyensis.</title>
        <authorList>
            <person name="Chen L."/>
            <person name="Yue Q."/>
            <person name="Zhang X."/>
            <person name="Xiang M."/>
            <person name="Wang C."/>
            <person name="Li S."/>
            <person name="Che Y."/>
            <person name="Ortiz-Lopez F.J."/>
            <person name="Bills G.F."/>
            <person name="Liu X."/>
            <person name="An Z."/>
        </authorList>
    </citation>
    <scope>NUCLEOTIDE SEQUENCE [LARGE SCALE GENOMIC DNA]</scope>
    <source>
        <strain evidence="3">ATCC 20868 / MF5171</strain>
    </source>
</reference>
<name>S3DFY5_GLAL2</name>
<feature type="compositionally biased region" description="Basic residues" evidence="1">
    <location>
        <begin position="545"/>
        <end position="567"/>
    </location>
</feature>
<dbReference type="GeneID" id="19460523"/>
<accession>S3DFY5</accession>
<organism evidence="2 3">
    <name type="scientific">Glarea lozoyensis (strain ATCC 20868 / MF5171)</name>
    <dbReference type="NCBI Taxonomy" id="1116229"/>
    <lineage>
        <taxon>Eukaryota</taxon>
        <taxon>Fungi</taxon>
        <taxon>Dikarya</taxon>
        <taxon>Ascomycota</taxon>
        <taxon>Pezizomycotina</taxon>
        <taxon>Leotiomycetes</taxon>
        <taxon>Helotiales</taxon>
        <taxon>Helotiaceae</taxon>
        <taxon>Glarea</taxon>
    </lineage>
</organism>
<gene>
    <name evidence="2" type="ORF">GLAREA_01465</name>
</gene>
<dbReference type="OrthoDB" id="3565337at2759"/>
<feature type="region of interest" description="Disordered" evidence="1">
    <location>
        <begin position="308"/>
        <end position="363"/>
    </location>
</feature>
<evidence type="ECO:0000313" key="3">
    <source>
        <dbReference type="Proteomes" id="UP000016922"/>
    </source>
</evidence>
<feature type="region of interest" description="Disordered" evidence="1">
    <location>
        <begin position="401"/>
        <end position="424"/>
    </location>
</feature>
<dbReference type="KEGG" id="glz:GLAREA_01465"/>
<dbReference type="Proteomes" id="UP000016922">
    <property type="component" value="Unassembled WGS sequence"/>
</dbReference>